<evidence type="ECO:0000313" key="2">
    <source>
        <dbReference type="Proteomes" id="UP000247409"/>
    </source>
</evidence>
<reference evidence="1 2" key="1">
    <citation type="journal article" date="2018" name="Mol. Biol. Evol.">
        <title>Analysis of the draft genome of the red seaweed Gracilariopsis chorda provides insights into genome size evolution in Rhodophyta.</title>
        <authorList>
            <person name="Lee J."/>
            <person name="Yang E.C."/>
            <person name="Graf L."/>
            <person name="Yang J.H."/>
            <person name="Qiu H."/>
            <person name="Zel Zion U."/>
            <person name="Chan C.X."/>
            <person name="Stephens T.G."/>
            <person name="Weber A.P.M."/>
            <person name="Boo G.H."/>
            <person name="Boo S.M."/>
            <person name="Kim K.M."/>
            <person name="Shin Y."/>
            <person name="Jung M."/>
            <person name="Lee S.J."/>
            <person name="Yim H.S."/>
            <person name="Lee J.H."/>
            <person name="Bhattacharya D."/>
            <person name="Yoon H.S."/>
        </authorList>
    </citation>
    <scope>NUCLEOTIDE SEQUENCE [LARGE SCALE GENOMIC DNA]</scope>
    <source>
        <strain evidence="1 2">SKKU-2015</strain>
        <tissue evidence="1">Whole body</tissue>
    </source>
</reference>
<gene>
    <name evidence="1" type="ORF">BWQ96_00542</name>
</gene>
<protein>
    <submittedName>
        <fullName evidence="1">Uncharacterized protein</fullName>
    </submittedName>
</protein>
<dbReference type="EMBL" id="NBIV01000003">
    <property type="protein sequence ID" value="PXF49664.1"/>
    <property type="molecule type" value="Genomic_DNA"/>
</dbReference>
<accession>A0A2V3J5L1</accession>
<name>A0A2V3J5L1_9FLOR</name>
<keyword evidence="2" id="KW-1185">Reference proteome</keyword>
<sequence length="317" mass="35647">MAKLAISPRRPASCHGPIPISFVPYATTISSERTTLREQLEKILESIPAFLDKTTNKVEEAVAGIPERVQYLFSEEGPLGALNFWRENKENITSTGQQLLESGELLVKGDADGFRDKASGIDFSWLKPTRVSEQENGKRHRRTVADQVQNTCLFLIESLTPWDFDRHDFGLTFVTVWNDLDTFKREGANEAIVKMASTIKPLYQEWKLTARTKLIDLGENATVFGKAGMYLAGNKPAYIGLEADRVWQIPRLPGTMLFVNVNYRSSRKPQADPIRTTVGIQQDFTVAKGIDLTLRLAFNPLDRHDITVTPIPNGSYF</sequence>
<dbReference type="OrthoDB" id="10332940at2759"/>
<proteinExistence type="predicted"/>
<evidence type="ECO:0000313" key="1">
    <source>
        <dbReference type="EMBL" id="PXF49664.1"/>
    </source>
</evidence>
<organism evidence="1 2">
    <name type="scientific">Gracilariopsis chorda</name>
    <dbReference type="NCBI Taxonomy" id="448386"/>
    <lineage>
        <taxon>Eukaryota</taxon>
        <taxon>Rhodophyta</taxon>
        <taxon>Florideophyceae</taxon>
        <taxon>Rhodymeniophycidae</taxon>
        <taxon>Gracilariales</taxon>
        <taxon>Gracilariaceae</taxon>
        <taxon>Gracilariopsis</taxon>
    </lineage>
</organism>
<dbReference type="Proteomes" id="UP000247409">
    <property type="component" value="Unassembled WGS sequence"/>
</dbReference>
<dbReference type="AlphaFoldDB" id="A0A2V3J5L1"/>
<comment type="caution">
    <text evidence="1">The sequence shown here is derived from an EMBL/GenBank/DDBJ whole genome shotgun (WGS) entry which is preliminary data.</text>
</comment>